<evidence type="ECO:0000259" key="6">
    <source>
        <dbReference type="PROSITE" id="PS50835"/>
    </source>
</evidence>
<dbReference type="SUPFAM" id="SSF48726">
    <property type="entry name" value="Immunoglobulin"/>
    <property type="match status" value="5"/>
</dbReference>
<dbReference type="InterPro" id="IPR003599">
    <property type="entry name" value="Ig_sub"/>
</dbReference>
<feature type="transmembrane region" description="Helical" evidence="5">
    <location>
        <begin position="154"/>
        <end position="173"/>
    </location>
</feature>
<evidence type="ECO:0000256" key="2">
    <source>
        <dbReference type="ARBA" id="ARBA00023136"/>
    </source>
</evidence>
<feature type="domain" description="Ig-like" evidence="6">
    <location>
        <begin position="636"/>
        <end position="717"/>
    </location>
</feature>
<keyword evidence="5" id="KW-1133">Transmembrane helix</keyword>
<dbReference type="SMART" id="SM00408">
    <property type="entry name" value="IGc2"/>
    <property type="match status" value="3"/>
</dbReference>
<dbReference type="OrthoDB" id="8825892at2759"/>
<comment type="subcellular location">
    <subcellularLocation>
        <location evidence="1">Membrane</location>
        <topology evidence="1">Single-pass membrane protein</topology>
    </subcellularLocation>
</comment>
<feature type="compositionally biased region" description="Low complexity" evidence="4">
    <location>
        <begin position="267"/>
        <end position="279"/>
    </location>
</feature>
<evidence type="ECO:0000256" key="3">
    <source>
        <dbReference type="ARBA" id="ARBA00023157"/>
    </source>
</evidence>
<dbReference type="PANTHER" id="PTHR23278">
    <property type="entry name" value="SIDESTEP PROTEIN"/>
    <property type="match status" value="1"/>
</dbReference>
<dbReference type="GO" id="GO:0016020">
    <property type="term" value="C:membrane"/>
    <property type="evidence" value="ECO:0007669"/>
    <property type="project" value="UniProtKB-SubCell"/>
</dbReference>
<accession>A0A8J2R992</accession>
<dbReference type="PROSITE" id="PS50835">
    <property type="entry name" value="IG_LIKE"/>
    <property type="match status" value="5"/>
</dbReference>
<dbReference type="AlphaFoldDB" id="A0A8J2R992"/>
<proteinExistence type="predicted"/>
<keyword evidence="5" id="KW-0812">Transmembrane</keyword>
<keyword evidence="2 5" id="KW-0472">Membrane</keyword>
<evidence type="ECO:0000313" key="8">
    <source>
        <dbReference type="Proteomes" id="UP000789390"/>
    </source>
</evidence>
<evidence type="ECO:0000256" key="5">
    <source>
        <dbReference type="SAM" id="Phobius"/>
    </source>
</evidence>
<gene>
    <name evidence="7" type="ORF">DGAL_LOCUS1432</name>
</gene>
<dbReference type="SMART" id="SM00409">
    <property type="entry name" value="IG"/>
    <property type="match status" value="4"/>
</dbReference>
<feature type="region of interest" description="Disordered" evidence="4">
    <location>
        <begin position="267"/>
        <end position="291"/>
    </location>
</feature>
<dbReference type="InterPro" id="IPR013783">
    <property type="entry name" value="Ig-like_fold"/>
</dbReference>
<feature type="domain" description="Ig-like" evidence="6">
    <location>
        <begin position="539"/>
        <end position="631"/>
    </location>
</feature>
<feature type="region of interest" description="Disordered" evidence="4">
    <location>
        <begin position="806"/>
        <end position="835"/>
    </location>
</feature>
<feature type="region of interest" description="Disordered" evidence="4">
    <location>
        <begin position="99"/>
        <end position="130"/>
    </location>
</feature>
<sequence length="1026" mass="112590">MENDSDTRGRTQKPFDCWTCRQRTSSQVEMEIPMTTERSEVKKILALPDRSHNLDVGECNGILSRRNVASRRSHDVVYFLSCHQCQLCVSRGTFDPAGIEGSRQQPGAAKHAVSHHSGNSPTTEAETEHVKIPKSPSITKCLCRAQLKRRRRTLLLLPSAAAVLTFLLLTFVACRPCHGHDPELKDMDDEDGPLQYVVSVVKGKTNLPCDITAPDDDDDQASLVLFYKDGASQSIYTYDARDKYAHRPRHWSDENVLGKRAFFTKVQRQQQQQQQQKQQSMSNKSSSGAGLMIDNVHESDAGLYRCRVDFKRSPTRNSRVNLTVVVPPKQMKITNEKGLEVGDVIGPFDEGATLILVCIVTGGNPMPEVTWWQDERMIDRHVEVRQYSDQGVASNVLQLERLARKDLRTKVSCHASNTLFTQQPLTKSVEIELNLKPLDIRILSSRQPLSSGKKYELTCQTTGSRPFPKVTWWKNGHLLKHSQETQYDGGNVTLSQLSVQLTPDDDGQKLVCRAENSALGLASASAIEDTWLLDVYYVPRVQLELGRNLQSDHIREGIDVYFNCHVTARPSGVRLVWRHQAKVLHHNVSAGVIISETSLVLQRVARSASGRYTCHASNSEGEGSSAPFQLNVAHKPVCRAGQKISYGGAKGLTSEVECHVESKPSTTSFRWAFNGSGELLDLTPGQRSGGTDGTTSILRYTPRNHLDFGTLLCWATNPLGTQSQPCVFHFYAAGVPDPPRNCSISNQTMSSFEIDCAEGYDGGIPQHFKMHVFDMKTRTLLANLTSSSPRFALHLGSGSSSLSQSLGSSSASSASNGGGHGEIPKTHSWKASSNNASTNSVVSAVDYNNKTTRRHSHVVMVGGTAVIPPVGTLLQVTAVNAHGVSESVLIEATQKAVVGLSPAETHGGFSSNFQMTSAIGILIGIATVGVFVIVVLLVALRFRLCKTNKRSVVNENQEANVVVDDKDRDSRNSYNGQQQLQEYIELGTKDPDVITSKETQGIGTISVPHVTQNPLDLMVNSQTSSI</sequence>
<dbReference type="EMBL" id="CAKKLH010000016">
    <property type="protein sequence ID" value="CAH0099306.1"/>
    <property type="molecule type" value="Genomic_DNA"/>
</dbReference>
<evidence type="ECO:0000313" key="7">
    <source>
        <dbReference type="EMBL" id="CAH0099306.1"/>
    </source>
</evidence>
<feature type="domain" description="Ig-like" evidence="6">
    <location>
        <begin position="182"/>
        <end position="323"/>
    </location>
</feature>
<reference evidence="7" key="1">
    <citation type="submission" date="2021-11" db="EMBL/GenBank/DDBJ databases">
        <authorList>
            <person name="Schell T."/>
        </authorList>
    </citation>
    <scope>NUCLEOTIDE SEQUENCE</scope>
    <source>
        <strain evidence="7">M5</strain>
    </source>
</reference>
<dbReference type="Pfam" id="PF13927">
    <property type="entry name" value="Ig_3"/>
    <property type="match status" value="1"/>
</dbReference>
<comment type="caution">
    <text evidence="7">The sequence shown here is derived from an EMBL/GenBank/DDBJ whole genome shotgun (WGS) entry which is preliminary data.</text>
</comment>
<dbReference type="PANTHER" id="PTHR23278:SF19">
    <property type="entry name" value="OBSCURIN"/>
    <property type="match status" value="1"/>
</dbReference>
<feature type="transmembrane region" description="Helical" evidence="5">
    <location>
        <begin position="918"/>
        <end position="940"/>
    </location>
</feature>
<feature type="domain" description="Ig-like" evidence="6">
    <location>
        <begin position="328"/>
        <end position="432"/>
    </location>
</feature>
<dbReference type="Gene3D" id="2.60.40.10">
    <property type="entry name" value="Immunoglobulins"/>
    <property type="match status" value="5"/>
</dbReference>
<dbReference type="Proteomes" id="UP000789390">
    <property type="component" value="Unassembled WGS sequence"/>
</dbReference>
<name>A0A8J2R992_9CRUS</name>
<dbReference type="InterPro" id="IPR007110">
    <property type="entry name" value="Ig-like_dom"/>
</dbReference>
<dbReference type="InterPro" id="IPR003598">
    <property type="entry name" value="Ig_sub2"/>
</dbReference>
<keyword evidence="3" id="KW-1015">Disulfide bond</keyword>
<keyword evidence="8" id="KW-1185">Reference proteome</keyword>
<evidence type="ECO:0000256" key="4">
    <source>
        <dbReference type="SAM" id="MobiDB-lite"/>
    </source>
</evidence>
<dbReference type="InterPro" id="IPR013162">
    <property type="entry name" value="CD80_C2-set"/>
</dbReference>
<feature type="compositionally biased region" description="Low complexity" evidence="4">
    <location>
        <begin position="806"/>
        <end position="815"/>
    </location>
</feature>
<dbReference type="InterPro" id="IPR036179">
    <property type="entry name" value="Ig-like_dom_sf"/>
</dbReference>
<dbReference type="Pfam" id="PF08205">
    <property type="entry name" value="C2-set_2"/>
    <property type="match status" value="2"/>
</dbReference>
<evidence type="ECO:0000256" key="1">
    <source>
        <dbReference type="ARBA" id="ARBA00004167"/>
    </source>
</evidence>
<feature type="domain" description="Ig-like" evidence="6">
    <location>
        <begin position="437"/>
        <end position="528"/>
    </location>
</feature>
<protein>
    <recommendedName>
        <fullName evidence="6">Ig-like domain-containing protein</fullName>
    </recommendedName>
</protein>
<organism evidence="7 8">
    <name type="scientific">Daphnia galeata</name>
    <dbReference type="NCBI Taxonomy" id="27404"/>
    <lineage>
        <taxon>Eukaryota</taxon>
        <taxon>Metazoa</taxon>
        <taxon>Ecdysozoa</taxon>
        <taxon>Arthropoda</taxon>
        <taxon>Crustacea</taxon>
        <taxon>Branchiopoda</taxon>
        <taxon>Diplostraca</taxon>
        <taxon>Cladocera</taxon>
        <taxon>Anomopoda</taxon>
        <taxon>Daphniidae</taxon>
        <taxon>Daphnia</taxon>
    </lineage>
</organism>